<dbReference type="EMBL" id="CP019437">
    <property type="protein sequence ID" value="AQS46957.1"/>
    <property type="molecule type" value="Genomic_DNA"/>
</dbReference>
<evidence type="ECO:0000313" key="3">
    <source>
        <dbReference type="EMBL" id="AQS46957.1"/>
    </source>
</evidence>
<dbReference type="Gene3D" id="3.10.129.10">
    <property type="entry name" value="Hotdog Thioesterase"/>
    <property type="match status" value="1"/>
</dbReference>
<accession>A0ABM6IDZ7</accession>
<sequence length="133" mass="15017">MAHEFPIRVYYEDTDLAGIVYYANYLKFIERGRSEFVRALGVDQVAMKADYGVVFAVRRVEADYLCPAKFDDELVVTTDLVTETGARLVMEQTVQRDGEVLFTAQVTIVCLNEAGAAQRLPADIRRKLAPKLH</sequence>
<dbReference type="Proteomes" id="UP000185622">
    <property type="component" value="Chromosome"/>
</dbReference>
<dbReference type="PANTHER" id="PTHR31793">
    <property type="entry name" value="4-HYDROXYBENZOYL-COA THIOESTERASE FAMILY MEMBER"/>
    <property type="match status" value="1"/>
</dbReference>
<keyword evidence="2" id="KW-0378">Hydrolase</keyword>
<dbReference type="NCBIfam" id="TIGR00051">
    <property type="entry name" value="YbgC/FadM family acyl-CoA thioesterase"/>
    <property type="match status" value="1"/>
</dbReference>
<dbReference type="InterPro" id="IPR006684">
    <property type="entry name" value="YbgC/YbaW"/>
</dbReference>
<dbReference type="PIRSF" id="PIRSF003230">
    <property type="entry name" value="YbgC"/>
    <property type="match status" value="1"/>
</dbReference>
<dbReference type="PANTHER" id="PTHR31793:SF37">
    <property type="entry name" value="ACYL-COA THIOESTER HYDROLASE YBGC"/>
    <property type="match status" value="1"/>
</dbReference>
<evidence type="ECO:0000256" key="2">
    <source>
        <dbReference type="ARBA" id="ARBA00022801"/>
    </source>
</evidence>
<organism evidence="3 4">
    <name type="scientific">Thioclava nitratireducens</name>
    <dbReference type="NCBI Taxonomy" id="1915078"/>
    <lineage>
        <taxon>Bacteria</taxon>
        <taxon>Pseudomonadati</taxon>
        <taxon>Pseudomonadota</taxon>
        <taxon>Alphaproteobacteria</taxon>
        <taxon>Rhodobacterales</taxon>
        <taxon>Paracoccaceae</taxon>
        <taxon>Thioclava</taxon>
    </lineage>
</organism>
<dbReference type="InterPro" id="IPR029069">
    <property type="entry name" value="HotDog_dom_sf"/>
</dbReference>
<dbReference type="CDD" id="cd00586">
    <property type="entry name" value="4HBT"/>
    <property type="match status" value="1"/>
</dbReference>
<name>A0ABM6IDZ7_9RHOB</name>
<evidence type="ECO:0000256" key="1">
    <source>
        <dbReference type="ARBA" id="ARBA00005953"/>
    </source>
</evidence>
<dbReference type="RefSeq" id="WP_075775874.1">
    <property type="nucleotide sequence ID" value="NZ_CP019437.1"/>
</dbReference>
<gene>
    <name evidence="3" type="ORF">BMG03_03465</name>
</gene>
<dbReference type="SUPFAM" id="SSF54637">
    <property type="entry name" value="Thioesterase/thiol ester dehydrase-isomerase"/>
    <property type="match status" value="1"/>
</dbReference>
<proteinExistence type="inferred from homology"/>
<comment type="similarity">
    <text evidence="1">Belongs to the 4-hydroxybenzoyl-CoA thioesterase family.</text>
</comment>
<dbReference type="InterPro" id="IPR014166">
    <property type="entry name" value="Tol-Pal_acyl-CoA_thioesterase"/>
</dbReference>
<dbReference type="Pfam" id="PF13279">
    <property type="entry name" value="4HBT_2"/>
    <property type="match status" value="1"/>
</dbReference>
<evidence type="ECO:0000313" key="4">
    <source>
        <dbReference type="Proteomes" id="UP000185622"/>
    </source>
</evidence>
<dbReference type="NCBIfam" id="TIGR02799">
    <property type="entry name" value="thio_ybgC"/>
    <property type="match status" value="1"/>
</dbReference>
<reference evidence="3 4" key="1">
    <citation type="submission" date="2017-01" db="EMBL/GenBank/DDBJ databases">
        <title>The complete genome sequence of a sulfur-oxidizing marine bacterium Thioclava sp. 25B10_4T.</title>
        <authorList>
            <person name="Liu Y."/>
            <person name="Lai Q."/>
            <person name="Shao Z."/>
        </authorList>
    </citation>
    <scope>NUCLEOTIDE SEQUENCE [LARGE SCALE GENOMIC DNA]</scope>
    <source>
        <strain evidence="3 4">25B10_4</strain>
    </source>
</reference>
<dbReference type="InterPro" id="IPR050563">
    <property type="entry name" value="4-hydroxybenzoyl-CoA_TE"/>
</dbReference>
<keyword evidence="4" id="KW-1185">Reference proteome</keyword>
<protein>
    <submittedName>
        <fullName evidence="3">Tol-pal system-associated acyl-CoA thioesterase</fullName>
    </submittedName>
</protein>